<organism evidence="2 3">
    <name type="scientific">Clohesyomyces aquaticus</name>
    <dbReference type="NCBI Taxonomy" id="1231657"/>
    <lineage>
        <taxon>Eukaryota</taxon>
        <taxon>Fungi</taxon>
        <taxon>Dikarya</taxon>
        <taxon>Ascomycota</taxon>
        <taxon>Pezizomycotina</taxon>
        <taxon>Dothideomycetes</taxon>
        <taxon>Pleosporomycetidae</taxon>
        <taxon>Pleosporales</taxon>
        <taxon>Lindgomycetaceae</taxon>
        <taxon>Clohesyomyces</taxon>
    </lineage>
</organism>
<evidence type="ECO:0000313" key="2">
    <source>
        <dbReference type="EMBL" id="ORX94072.1"/>
    </source>
</evidence>
<feature type="compositionally biased region" description="Polar residues" evidence="1">
    <location>
        <begin position="1"/>
        <end position="10"/>
    </location>
</feature>
<dbReference type="AlphaFoldDB" id="A0A1Y1Y7S4"/>
<dbReference type="EMBL" id="MCFA01000319">
    <property type="protein sequence ID" value="ORX94072.1"/>
    <property type="molecule type" value="Genomic_DNA"/>
</dbReference>
<gene>
    <name evidence="2" type="ORF">BCR34DRAFT_227227</name>
</gene>
<evidence type="ECO:0000256" key="1">
    <source>
        <dbReference type="SAM" id="MobiDB-lite"/>
    </source>
</evidence>
<reference evidence="2 3" key="1">
    <citation type="submission" date="2016-07" db="EMBL/GenBank/DDBJ databases">
        <title>Pervasive Adenine N6-methylation of Active Genes in Fungi.</title>
        <authorList>
            <consortium name="DOE Joint Genome Institute"/>
            <person name="Mondo S.J."/>
            <person name="Dannebaum R.O."/>
            <person name="Kuo R.C."/>
            <person name="Labutti K."/>
            <person name="Haridas S."/>
            <person name="Kuo A."/>
            <person name="Salamov A."/>
            <person name="Ahrendt S.R."/>
            <person name="Lipzen A."/>
            <person name="Sullivan W."/>
            <person name="Andreopoulos W.B."/>
            <person name="Clum A."/>
            <person name="Lindquist E."/>
            <person name="Daum C."/>
            <person name="Ramamoorthy G.K."/>
            <person name="Gryganskyi A."/>
            <person name="Culley D."/>
            <person name="Magnuson J.K."/>
            <person name="James T.Y."/>
            <person name="O'Malley M.A."/>
            <person name="Stajich J.E."/>
            <person name="Spatafora J.W."/>
            <person name="Visel A."/>
            <person name="Grigoriev I.V."/>
        </authorList>
    </citation>
    <scope>NUCLEOTIDE SEQUENCE [LARGE SCALE GENOMIC DNA]</scope>
    <source>
        <strain evidence="2 3">CBS 115471</strain>
    </source>
</reference>
<dbReference type="Proteomes" id="UP000193144">
    <property type="component" value="Unassembled WGS sequence"/>
</dbReference>
<sequence length="239" mass="26597">MCNRYANQTRSGERAPGQASTTGNDVSKYGSMHAGNGVVLPGSNRPCCWSSYMIPKSMRRSKQKFVQMPILFTLLSRVGTNGESGRHFLSFQSPGVRSFHISAGSSARSPVYSGTSVFHVPSPREHVSLQALKMLGLRHRTSTLPIRSCFSLPSLLFLESSQSSSIRGVSVFPNAVSVKQSFLHQNISFCQKKSISTSVLVVIKTARDMFLFFQPSFRLRQEEEFLFHFPSLFLFATLN</sequence>
<evidence type="ECO:0000313" key="3">
    <source>
        <dbReference type="Proteomes" id="UP000193144"/>
    </source>
</evidence>
<proteinExistence type="predicted"/>
<keyword evidence="3" id="KW-1185">Reference proteome</keyword>
<name>A0A1Y1Y7S4_9PLEO</name>
<protein>
    <submittedName>
        <fullName evidence="2">Uncharacterized protein</fullName>
    </submittedName>
</protein>
<comment type="caution">
    <text evidence="2">The sequence shown here is derived from an EMBL/GenBank/DDBJ whole genome shotgun (WGS) entry which is preliminary data.</text>
</comment>
<accession>A0A1Y1Y7S4</accession>
<feature type="region of interest" description="Disordered" evidence="1">
    <location>
        <begin position="1"/>
        <end position="28"/>
    </location>
</feature>